<dbReference type="AlphaFoldDB" id="A0A6G0YB98"/>
<dbReference type="EMBL" id="VUJU01005051">
    <property type="protein sequence ID" value="KAF0752449.1"/>
    <property type="molecule type" value="Genomic_DNA"/>
</dbReference>
<accession>A0A6G0YB98</accession>
<dbReference type="Proteomes" id="UP000478052">
    <property type="component" value="Unassembled WGS sequence"/>
</dbReference>
<reference evidence="1 2" key="1">
    <citation type="submission" date="2019-08" db="EMBL/GenBank/DDBJ databases">
        <title>Whole genome of Aphis craccivora.</title>
        <authorList>
            <person name="Voronova N.V."/>
            <person name="Shulinski R.S."/>
            <person name="Bandarenka Y.V."/>
            <person name="Zhorov D.G."/>
            <person name="Warner D."/>
        </authorList>
    </citation>
    <scope>NUCLEOTIDE SEQUENCE [LARGE SCALE GENOMIC DNA]</scope>
    <source>
        <strain evidence="1">180601</strain>
        <tissue evidence="1">Whole Body</tissue>
    </source>
</reference>
<comment type="caution">
    <text evidence="1">The sequence shown here is derived from an EMBL/GenBank/DDBJ whole genome shotgun (WGS) entry which is preliminary data.</text>
</comment>
<gene>
    <name evidence="1" type="ORF">FWK35_00019377</name>
</gene>
<organism evidence="1 2">
    <name type="scientific">Aphis craccivora</name>
    <name type="common">Cowpea aphid</name>
    <dbReference type="NCBI Taxonomy" id="307492"/>
    <lineage>
        <taxon>Eukaryota</taxon>
        <taxon>Metazoa</taxon>
        <taxon>Ecdysozoa</taxon>
        <taxon>Arthropoda</taxon>
        <taxon>Hexapoda</taxon>
        <taxon>Insecta</taxon>
        <taxon>Pterygota</taxon>
        <taxon>Neoptera</taxon>
        <taxon>Paraneoptera</taxon>
        <taxon>Hemiptera</taxon>
        <taxon>Sternorrhyncha</taxon>
        <taxon>Aphidomorpha</taxon>
        <taxon>Aphidoidea</taxon>
        <taxon>Aphididae</taxon>
        <taxon>Aphidini</taxon>
        <taxon>Aphis</taxon>
        <taxon>Aphis</taxon>
    </lineage>
</organism>
<keyword evidence="2" id="KW-1185">Reference proteome</keyword>
<proteinExistence type="predicted"/>
<protein>
    <submittedName>
        <fullName evidence="1">Uncharacterized protein</fullName>
    </submittedName>
</protein>
<sequence>MPVRYKCNVKFRDFNINDNKYNTINFNLLCYSINTIKKISKKLIKHSLKNIACPSSFLVCFETKPGPASQLLPIHLQSILALYFSNTYTFDMPVPKCKVASCPSAGTVKLRVLNLNPMIFANIYDFDEFLITYEEFRIKFSKNTNLNNWRNFHLSINSSKKITNIEIVFSHFLNFPIVFKSVVKNQKKIKEKQEFLRKTSFRLNRFFYMVVIQKLITVNT</sequence>
<name>A0A6G0YB98_APHCR</name>
<evidence type="ECO:0000313" key="1">
    <source>
        <dbReference type="EMBL" id="KAF0752449.1"/>
    </source>
</evidence>
<evidence type="ECO:0000313" key="2">
    <source>
        <dbReference type="Proteomes" id="UP000478052"/>
    </source>
</evidence>